<proteinExistence type="predicted"/>
<dbReference type="AlphaFoldDB" id="A0ABD3N004"/>
<reference evidence="2 3" key="1">
    <citation type="submission" date="2024-10" db="EMBL/GenBank/DDBJ databases">
        <title>Updated reference genomes for cyclostephanoid diatoms.</title>
        <authorList>
            <person name="Roberts W.R."/>
            <person name="Alverson A.J."/>
        </authorList>
    </citation>
    <scope>NUCLEOTIDE SEQUENCE [LARGE SCALE GENOMIC DNA]</scope>
    <source>
        <strain evidence="2 3">AJA232-27</strain>
    </source>
</reference>
<sequence length="392" mass="42923">MMNESSSSDEVDVASDGGEPSDGADNDTDNSDSISMNDDSDNTTTPSPSLEYNYQYIPTPQSFSTEQLERIAVIEAAASNVHAVLVKYGNSSTLPPSLDPNDIIDGKLKHGWEIDPNSPWADTSSAINEIVSAGERLVQAWSRDDAENVDMTQKDDGASMKVPQKKQDWWESILSTDPTQQNNSNESSSESMRRNGDDDAATNVPPKSDEQPLTEEEQHQFHNVYMEWVTNAFEEELDALRKGQLEEFTASRSKNMKSAKSSTTGGGSSSNNNSGGAAMGENETVELDPTQYSFVVAGGNTKDDNKRKGLDTKVDVAAAEAARMEAVQEIDIRVLSDMLYSGSNILTTSEKRMLLQARQRALLKDTVVMEDDTTDDAGLTLHERRKREIGLC</sequence>
<feature type="region of interest" description="Disordered" evidence="1">
    <location>
        <begin position="251"/>
        <end position="280"/>
    </location>
</feature>
<feature type="compositionally biased region" description="Polar residues" evidence="1">
    <location>
        <begin position="46"/>
        <end position="56"/>
    </location>
</feature>
<evidence type="ECO:0000313" key="2">
    <source>
        <dbReference type="EMBL" id="KAL3769423.1"/>
    </source>
</evidence>
<evidence type="ECO:0000256" key="1">
    <source>
        <dbReference type="SAM" id="MobiDB-lite"/>
    </source>
</evidence>
<protein>
    <submittedName>
        <fullName evidence="2">Uncharacterized protein</fullName>
    </submittedName>
</protein>
<name>A0ABD3N004_9STRA</name>
<organism evidence="2 3">
    <name type="scientific">Discostella pseudostelligera</name>
    <dbReference type="NCBI Taxonomy" id="259834"/>
    <lineage>
        <taxon>Eukaryota</taxon>
        <taxon>Sar</taxon>
        <taxon>Stramenopiles</taxon>
        <taxon>Ochrophyta</taxon>
        <taxon>Bacillariophyta</taxon>
        <taxon>Coscinodiscophyceae</taxon>
        <taxon>Thalassiosirophycidae</taxon>
        <taxon>Stephanodiscales</taxon>
        <taxon>Stephanodiscaceae</taxon>
        <taxon>Discostella</taxon>
    </lineage>
</organism>
<keyword evidence="3" id="KW-1185">Reference proteome</keyword>
<feature type="region of interest" description="Disordered" evidence="1">
    <location>
        <begin position="1"/>
        <end position="56"/>
    </location>
</feature>
<comment type="caution">
    <text evidence="2">The sequence shown here is derived from an EMBL/GenBank/DDBJ whole genome shotgun (WGS) entry which is preliminary data.</text>
</comment>
<feature type="compositionally biased region" description="Low complexity" evidence="1">
    <location>
        <begin position="31"/>
        <end position="45"/>
    </location>
</feature>
<gene>
    <name evidence="2" type="ORF">ACHAWU_008832</name>
</gene>
<dbReference type="EMBL" id="JALLBG020000055">
    <property type="protein sequence ID" value="KAL3769423.1"/>
    <property type="molecule type" value="Genomic_DNA"/>
</dbReference>
<accession>A0ABD3N004</accession>
<evidence type="ECO:0000313" key="3">
    <source>
        <dbReference type="Proteomes" id="UP001530293"/>
    </source>
</evidence>
<feature type="region of interest" description="Disordered" evidence="1">
    <location>
        <begin position="142"/>
        <end position="216"/>
    </location>
</feature>
<feature type="compositionally biased region" description="Low complexity" evidence="1">
    <location>
        <begin position="256"/>
        <end position="280"/>
    </location>
</feature>
<feature type="compositionally biased region" description="Basic and acidic residues" evidence="1">
    <location>
        <begin position="142"/>
        <end position="158"/>
    </location>
</feature>
<dbReference type="Proteomes" id="UP001530293">
    <property type="component" value="Unassembled WGS sequence"/>
</dbReference>